<proteinExistence type="predicted"/>
<dbReference type="RefSeq" id="WP_009903686.1">
    <property type="nucleotide sequence ID" value="NZ_BINA01000073.1"/>
</dbReference>
<evidence type="ECO:0000313" key="2">
    <source>
        <dbReference type="EMBL" id="HBH2622237.1"/>
    </source>
</evidence>
<dbReference type="GO" id="GO:0003677">
    <property type="term" value="F:DNA binding"/>
    <property type="evidence" value="ECO:0007669"/>
    <property type="project" value="UniProtKB-KW"/>
</dbReference>
<evidence type="ECO:0000313" key="4">
    <source>
        <dbReference type="Proteomes" id="UP000411588"/>
    </source>
</evidence>
<protein>
    <submittedName>
        <fullName evidence="2">Arc family DNA-binding protein</fullName>
    </submittedName>
    <submittedName>
        <fullName evidence="3">Arc-like DNA binding domain</fullName>
    </submittedName>
</protein>
<dbReference type="SUPFAM" id="SSF47598">
    <property type="entry name" value="Ribbon-helix-helix"/>
    <property type="match status" value="1"/>
</dbReference>
<feature type="domain" description="Arc-like DNA binding" evidence="1">
    <location>
        <begin position="6"/>
        <end position="41"/>
    </location>
</feature>
<name>A0A9P3YT30_CLODI</name>
<evidence type="ECO:0000259" key="1">
    <source>
        <dbReference type="Pfam" id="PF03869"/>
    </source>
</evidence>
<dbReference type="Pfam" id="PF03869">
    <property type="entry name" value="Arc"/>
    <property type="match status" value="1"/>
</dbReference>
<dbReference type="InterPro" id="IPR013321">
    <property type="entry name" value="Arc_rbn_hlx_hlx"/>
</dbReference>
<dbReference type="EMBL" id="CAADAN010000012">
    <property type="protein sequence ID" value="VFD34127.1"/>
    <property type="molecule type" value="Genomic_DNA"/>
</dbReference>
<evidence type="ECO:0000313" key="5">
    <source>
        <dbReference type="Proteomes" id="UP000879542"/>
    </source>
</evidence>
<reference evidence="2" key="3">
    <citation type="submission" date="2021-06" db="EMBL/GenBank/DDBJ databases">
        <authorList>
            <consortium name="NCBI Pathogen Detection Project"/>
        </authorList>
    </citation>
    <scope>NUCLEOTIDE SEQUENCE</scope>
    <source>
        <strain evidence="2">Clostridioides</strain>
    </source>
</reference>
<organism evidence="2 5">
    <name type="scientific">Clostridioides difficile</name>
    <name type="common">Peptoclostridium difficile</name>
    <dbReference type="NCBI Taxonomy" id="1496"/>
    <lineage>
        <taxon>Bacteria</taxon>
        <taxon>Bacillati</taxon>
        <taxon>Bacillota</taxon>
        <taxon>Clostridia</taxon>
        <taxon>Peptostreptococcales</taxon>
        <taxon>Peptostreptococcaceae</taxon>
        <taxon>Clostridioides</taxon>
    </lineage>
</organism>
<dbReference type="EMBL" id="DAEQIJ010000049">
    <property type="protein sequence ID" value="HBH2622237.1"/>
    <property type="molecule type" value="Genomic_DNA"/>
</dbReference>
<dbReference type="GO" id="GO:0006355">
    <property type="term" value="P:regulation of DNA-templated transcription"/>
    <property type="evidence" value="ECO:0007669"/>
    <property type="project" value="InterPro"/>
</dbReference>
<accession>A0A9P3YT30</accession>
<sequence>MQREQTTIRLPKELKEKLEKQASKKGRSFNSILLSILQEFIQNPNV</sequence>
<dbReference type="InterPro" id="IPR005569">
    <property type="entry name" value="Arc_DNA-bd_dom"/>
</dbReference>
<dbReference type="InterPro" id="IPR010985">
    <property type="entry name" value="Ribbon_hlx_hlx"/>
</dbReference>
<dbReference type="AlphaFoldDB" id="A0A9P3YT30"/>
<evidence type="ECO:0000313" key="3">
    <source>
        <dbReference type="EMBL" id="VFD34127.1"/>
    </source>
</evidence>
<keyword evidence="2" id="KW-0238">DNA-binding</keyword>
<comment type="caution">
    <text evidence="2">The sequence shown here is derived from an EMBL/GenBank/DDBJ whole genome shotgun (WGS) entry which is preliminary data.</text>
</comment>
<reference evidence="3 4" key="2">
    <citation type="submission" date="2019-02" db="EMBL/GenBank/DDBJ databases">
        <authorList>
            <consortium name="Pathogen Informatics"/>
        </authorList>
    </citation>
    <scope>NUCLEOTIDE SEQUENCE [LARGE SCALE GENOMIC DNA]</scope>
    <source>
        <strain evidence="4">clo34</strain>
        <strain evidence="3">Clo34</strain>
    </source>
</reference>
<dbReference type="Gene3D" id="1.10.1220.10">
    <property type="entry name" value="Met repressor-like"/>
    <property type="match status" value="1"/>
</dbReference>
<reference evidence="2" key="1">
    <citation type="journal article" date="2018" name="Genome Biol.">
        <title>SKESA: strategic k-mer extension for scrupulous assemblies.</title>
        <authorList>
            <person name="Souvorov A."/>
            <person name="Agarwala R."/>
            <person name="Lipman D.J."/>
        </authorList>
    </citation>
    <scope>NUCLEOTIDE SEQUENCE</scope>
    <source>
        <strain evidence="2">Clostridioides</strain>
    </source>
</reference>
<dbReference type="Proteomes" id="UP000879542">
    <property type="component" value="Unassembled WGS sequence"/>
</dbReference>
<gene>
    <name evidence="2" type="ORF">KRQ00_004069</name>
    <name evidence="3" type="ORF">SAMEA1402399_02935</name>
</gene>
<dbReference type="Proteomes" id="UP000411588">
    <property type="component" value="Unassembled WGS sequence"/>
</dbReference>